<evidence type="ECO:0000259" key="8">
    <source>
        <dbReference type="PROSITE" id="PS50048"/>
    </source>
</evidence>
<keyword evidence="10" id="KW-1185">Reference proteome</keyword>
<reference evidence="9 10" key="1">
    <citation type="submission" date="2024-06" db="EMBL/GenBank/DDBJ databases">
        <title>Complete genome of Phlyctema vagabunda strain 19-DSS-EL-015.</title>
        <authorList>
            <person name="Fiorenzani C."/>
        </authorList>
    </citation>
    <scope>NUCLEOTIDE SEQUENCE [LARGE SCALE GENOMIC DNA]</scope>
    <source>
        <strain evidence="9 10">19-DSS-EL-015</strain>
    </source>
</reference>
<comment type="caution">
    <text evidence="9">The sequence shown here is derived from an EMBL/GenBank/DDBJ whole genome shotgun (WGS) entry which is preliminary data.</text>
</comment>
<evidence type="ECO:0000256" key="3">
    <source>
        <dbReference type="ARBA" id="ARBA00023015"/>
    </source>
</evidence>
<evidence type="ECO:0000313" key="10">
    <source>
        <dbReference type="Proteomes" id="UP001629113"/>
    </source>
</evidence>
<dbReference type="Pfam" id="PF04082">
    <property type="entry name" value="Fungal_trans"/>
    <property type="match status" value="1"/>
</dbReference>
<dbReference type="PROSITE" id="PS50048">
    <property type="entry name" value="ZN2_CY6_FUNGAL_2"/>
    <property type="match status" value="1"/>
</dbReference>
<gene>
    <name evidence="9" type="ORF">PVAG01_11084</name>
</gene>
<evidence type="ECO:0000256" key="6">
    <source>
        <dbReference type="ARBA" id="ARBA00023242"/>
    </source>
</evidence>
<dbReference type="PANTHER" id="PTHR46910">
    <property type="entry name" value="TRANSCRIPTION FACTOR PDR1"/>
    <property type="match status" value="1"/>
</dbReference>
<keyword evidence="4" id="KW-0238">DNA-binding</keyword>
<dbReference type="SUPFAM" id="SSF57701">
    <property type="entry name" value="Zn2/Cys6 DNA-binding domain"/>
    <property type="match status" value="1"/>
</dbReference>
<dbReference type="Pfam" id="PF00172">
    <property type="entry name" value="Zn_clus"/>
    <property type="match status" value="1"/>
</dbReference>
<evidence type="ECO:0000313" key="9">
    <source>
        <dbReference type="EMBL" id="KAL3417084.1"/>
    </source>
</evidence>
<proteinExistence type="predicted"/>
<dbReference type="PROSITE" id="PS00463">
    <property type="entry name" value="ZN2_CY6_FUNGAL_1"/>
    <property type="match status" value="1"/>
</dbReference>
<comment type="subcellular location">
    <subcellularLocation>
        <location evidence="1">Nucleus</location>
    </subcellularLocation>
</comment>
<dbReference type="CDD" id="cd12148">
    <property type="entry name" value="fungal_TF_MHR"/>
    <property type="match status" value="1"/>
</dbReference>
<keyword evidence="6" id="KW-0539">Nucleus</keyword>
<evidence type="ECO:0000256" key="2">
    <source>
        <dbReference type="ARBA" id="ARBA00022723"/>
    </source>
</evidence>
<keyword evidence="3" id="KW-0805">Transcription regulation</keyword>
<dbReference type="InterPro" id="IPR007219">
    <property type="entry name" value="XnlR_reg_dom"/>
</dbReference>
<keyword evidence="2" id="KW-0479">Metal-binding</keyword>
<dbReference type="InterPro" id="IPR050987">
    <property type="entry name" value="AtrR-like"/>
</dbReference>
<dbReference type="Gene3D" id="4.10.240.10">
    <property type="entry name" value="Zn(2)-C6 fungal-type DNA-binding domain"/>
    <property type="match status" value="1"/>
</dbReference>
<organism evidence="9 10">
    <name type="scientific">Phlyctema vagabunda</name>
    <dbReference type="NCBI Taxonomy" id="108571"/>
    <lineage>
        <taxon>Eukaryota</taxon>
        <taxon>Fungi</taxon>
        <taxon>Dikarya</taxon>
        <taxon>Ascomycota</taxon>
        <taxon>Pezizomycotina</taxon>
        <taxon>Leotiomycetes</taxon>
        <taxon>Helotiales</taxon>
        <taxon>Dermateaceae</taxon>
        <taxon>Phlyctema</taxon>
    </lineage>
</organism>
<dbReference type="PANTHER" id="PTHR46910:SF37">
    <property type="entry name" value="ZN(II)2CYS6 TRANSCRIPTION FACTOR (EUROFUNG)"/>
    <property type="match status" value="1"/>
</dbReference>
<evidence type="ECO:0000256" key="7">
    <source>
        <dbReference type="SAM" id="MobiDB-lite"/>
    </source>
</evidence>
<dbReference type="InterPro" id="IPR036864">
    <property type="entry name" value="Zn2-C6_fun-type_DNA-bd_sf"/>
</dbReference>
<protein>
    <submittedName>
        <fullName evidence="9">Fungal specific transcription factor domain-containing protein</fullName>
    </submittedName>
</protein>
<feature type="region of interest" description="Disordered" evidence="7">
    <location>
        <begin position="592"/>
        <end position="616"/>
    </location>
</feature>
<dbReference type="EMBL" id="JBFCZG010000011">
    <property type="protein sequence ID" value="KAL3417084.1"/>
    <property type="molecule type" value="Genomic_DNA"/>
</dbReference>
<dbReference type="CDD" id="cd00067">
    <property type="entry name" value="GAL4"/>
    <property type="match status" value="1"/>
</dbReference>
<feature type="domain" description="Zn(2)-C6 fungal-type" evidence="8">
    <location>
        <begin position="38"/>
        <end position="68"/>
    </location>
</feature>
<accession>A0ABR4P1A5</accession>
<name>A0ABR4P1A5_9HELO</name>
<evidence type="ECO:0000256" key="5">
    <source>
        <dbReference type="ARBA" id="ARBA00023163"/>
    </source>
</evidence>
<dbReference type="SMART" id="SM00066">
    <property type="entry name" value="GAL4"/>
    <property type="match status" value="1"/>
</dbReference>
<dbReference type="Proteomes" id="UP001629113">
    <property type="component" value="Unassembled WGS sequence"/>
</dbReference>
<dbReference type="SMART" id="SM00906">
    <property type="entry name" value="Fungal_trans"/>
    <property type="match status" value="1"/>
</dbReference>
<evidence type="ECO:0000256" key="1">
    <source>
        <dbReference type="ARBA" id="ARBA00004123"/>
    </source>
</evidence>
<keyword evidence="5" id="KW-0804">Transcription</keyword>
<dbReference type="InterPro" id="IPR001138">
    <property type="entry name" value="Zn2Cys6_DnaBD"/>
</dbReference>
<sequence length="653" mass="73914">MSQTMDEGPRRESPVALTTRVCKLELFLDVHQADLIKACDMCRKKKIRCETVADTCAQCIKYKTPCHFTPISMKRTPRRSPKAKHIHDLEQSLKQMEAQLKRAVAQQPITKYQEGNTFELPETPNSDHFQTEMYKNPQMEVDRSSDDMVLPAEIHLQPVVFAQPPQNTPSRISVNRVVSFPFFNDGCEGNIYLHPLPPMDKGNSLIEKSFQGFNHAFPIFDRESFLFKYRSTESTINTAGWWACLNVVLALSHRFTGTTITEKEQDQEAWGYFKNALAGSNQLMTMAPSIESVQALIGMALLFLGTPNQGPVSLFISSAIKLAQGMGLHRSYRQSTLQASEIEHRKRIFWSAYAIDKDLSLTTGQPPTQNDDDMDAELPTESDSEILDVFYFRIRLAIIQGQIYKHLCSAKSYRQPPSQRIMAARKLETMLQSWKATMPAEILQGHAGSGHGGVNSIILRLSYFNSLSTVYSSLPMFPMFHELQVSQHPKITYEARKAIKLLEATPRRSYACLWAVFPIYVTASTTLLNYALSQPSNKSAIMDLQLSKPLLQLLVTLARISEGQREEVADMYRSTVELFQKAKMAIEGSKLRPCRMSQSQSQSQPQGAPEGKKESVEDFLMRMESLSAGYEHFDLNLLSPSTLAWVESHNKRR</sequence>
<evidence type="ECO:0000256" key="4">
    <source>
        <dbReference type="ARBA" id="ARBA00023125"/>
    </source>
</evidence>